<dbReference type="EMBL" id="ANIK01000116">
    <property type="protein sequence ID" value="EMJ90978.1"/>
    <property type="molecule type" value="Genomic_DNA"/>
</dbReference>
<evidence type="ECO:0000313" key="4">
    <source>
        <dbReference type="EMBL" id="EMJ90978.1"/>
    </source>
</evidence>
<dbReference type="SUPFAM" id="SSF52172">
    <property type="entry name" value="CheY-like"/>
    <property type="match status" value="1"/>
</dbReference>
<feature type="modified residue" description="4-aspartylphosphate" evidence="2">
    <location>
        <position position="73"/>
    </location>
</feature>
<proteinExistence type="predicted"/>
<evidence type="ECO:0000313" key="5">
    <source>
        <dbReference type="Proteomes" id="UP000011988"/>
    </source>
</evidence>
<protein>
    <submittedName>
        <fullName evidence="4">Response regulator receiver domain protein</fullName>
    </submittedName>
</protein>
<dbReference type="InterPro" id="IPR050595">
    <property type="entry name" value="Bact_response_regulator"/>
</dbReference>
<dbReference type="Proteomes" id="UP000011988">
    <property type="component" value="Unassembled WGS sequence"/>
</dbReference>
<keyword evidence="1 2" id="KW-0597">Phosphoprotein</keyword>
<dbReference type="SMART" id="SM00448">
    <property type="entry name" value="REC"/>
    <property type="match status" value="1"/>
</dbReference>
<comment type="caution">
    <text evidence="4">The sequence shown here is derived from an EMBL/GenBank/DDBJ whole genome shotgun (WGS) entry which is preliminary data.</text>
</comment>
<dbReference type="PATRIC" id="fig|1218565.3.peg.4347"/>
<evidence type="ECO:0000256" key="1">
    <source>
        <dbReference type="ARBA" id="ARBA00022553"/>
    </source>
</evidence>
<feature type="domain" description="Response regulatory" evidence="3">
    <location>
        <begin position="16"/>
        <end position="139"/>
    </location>
</feature>
<dbReference type="GO" id="GO:0000160">
    <property type="term" value="P:phosphorelay signal transduction system"/>
    <property type="evidence" value="ECO:0007669"/>
    <property type="project" value="InterPro"/>
</dbReference>
<dbReference type="PROSITE" id="PS50110">
    <property type="entry name" value="RESPONSE_REGULATORY"/>
    <property type="match status" value="1"/>
</dbReference>
<dbReference type="Pfam" id="PF00072">
    <property type="entry name" value="Response_reg"/>
    <property type="match status" value="1"/>
</dbReference>
<name>M6CQ70_9LEPT</name>
<dbReference type="Gene3D" id="3.40.50.2300">
    <property type="match status" value="1"/>
</dbReference>
<dbReference type="InterPro" id="IPR011006">
    <property type="entry name" value="CheY-like_superfamily"/>
</dbReference>
<evidence type="ECO:0000256" key="2">
    <source>
        <dbReference type="PROSITE-ProRule" id="PRU00169"/>
    </source>
</evidence>
<evidence type="ECO:0000259" key="3">
    <source>
        <dbReference type="PROSITE" id="PS50110"/>
    </source>
</evidence>
<reference evidence="4 5" key="1">
    <citation type="submission" date="2013-01" db="EMBL/GenBank/DDBJ databases">
        <authorList>
            <person name="Harkins D.M."/>
            <person name="Durkin A.S."/>
            <person name="Brinkac L.M."/>
            <person name="Haft D.H."/>
            <person name="Selengut J.D."/>
            <person name="Sanka R."/>
            <person name="DePew J."/>
            <person name="Purushe J."/>
            <person name="Galloway R.L."/>
            <person name="Vinetz J.M."/>
            <person name="Sutton G.G."/>
            <person name="Nierman W.C."/>
            <person name="Fouts D.E."/>
        </authorList>
    </citation>
    <scope>NUCLEOTIDE SEQUENCE [LARGE SCALE GENOMIC DNA]</scope>
    <source>
        <strain evidence="4 5">79601</strain>
    </source>
</reference>
<dbReference type="AlphaFoldDB" id="M6CQ70"/>
<sequence>MLGEDTELDLKNEPNAILCVDDEPIILISLVQELKNKLGHEFIFETAQDATEGLEVIDELFSNGTKVALIVSDWLMPITNGDEFLIEVHKKYPDIPSILVTGHIEKGIFDKVQKEAGTFTVLHKPWNSEELLKVVRKLCYNSTD</sequence>
<accession>M6CQ70</accession>
<dbReference type="PANTHER" id="PTHR44591">
    <property type="entry name" value="STRESS RESPONSE REGULATOR PROTEIN 1"/>
    <property type="match status" value="1"/>
</dbReference>
<gene>
    <name evidence="4" type="ORF">LEP1GSC194_1336</name>
</gene>
<dbReference type="PANTHER" id="PTHR44591:SF19">
    <property type="entry name" value="TWO-COMPONENT RESPONSE REGULATOR-RELATED"/>
    <property type="match status" value="1"/>
</dbReference>
<organism evidence="4 5">
    <name type="scientific">Leptospira alstonii serovar Sichuan str. 79601</name>
    <dbReference type="NCBI Taxonomy" id="1218565"/>
    <lineage>
        <taxon>Bacteria</taxon>
        <taxon>Pseudomonadati</taxon>
        <taxon>Spirochaetota</taxon>
        <taxon>Spirochaetia</taxon>
        <taxon>Leptospirales</taxon>
        <taxon>Leptospiraceae</taxon>
        <taxon>Leptospira</taxon>
    </lineage>
</organism>
<dbReference type="InterPro" id="IPR001789">
    <property type="entry name" value="Sig_transdc_resp-reg_receiver"/>
</dbReference>